<dbReference type="CDD" id="cd00154">
    <property type="entry name" value="Rab"/>
    <property type="match status" value="1"/>
</dbReference>
<evidence type="ECO:0000256" key="2">
    <source>
        <dbReference type="ARBA" id="ARBA00023134"/>
    </source>
</evidence>
<name>E1B4V3_SINCU</name>
<organism evidence="3">
    <name type="scientific">Sinohyriopsis cumingii</name>
    <name type="common">Triangle sail mussel</name>
    <name type="synonym">Hyriopsis cumingii</name>
    <dbReference type="NCBI Taxonomy" id="165450"/>
    <lineage>
        <taxon>Eukaryota</taxon>
        <taxon>Metazoa</taxon>
        <taxon>Spiralia</taxon>
        <taxon>Lophotrochozoa</taxon>
        <taxon>Mollusca</taxon>
        <taxon>Bivalvia</taxon>
        <taxon>Autobranchia</taxon>
        <taxon>Heteroconchia</taxon>
        <taxon>Palaeoheterodonta</taxon>
        <taxon>Unionida</taxon>
        <taxon>Unionoidea</taxon>
        <taxon>Unionidae</taxon>
        <taxon>Gonideinae</taxon>
        <taxon>Sinohyriopsis</taxon>
    </lineage>
</organism>
<accession>E1B4V3</accession>
<keyword evidence="2" id="KW-0342">GTP-binding</keyword>
<dbReference type="InterPro" id="IPR050227">
    <property type="entry name" value="Rab"/>
</dbReference>
<reference evidence="3" key="1">
    <citation type="submission" date="2010-08" db="EMBL/GenBank/DDBJ databases">
        <authorList>
            <person name="Xu B."/>
            <person name="Xiao T."/>
            <person name="Su J."/>
            <person name="Liu Q."/>
            <person name="Chen K."/>
            <person name="Zhong L."/>
        </authorList>
    </citation>
    <scope>NUCLEOTIDE SEQUENCE</scope>
</reference>
<dbReference type="GO" id="GO:0003924">
    <property type="term" value="F:GTPase activity"/>
    <property type="evidence" value="ECO:0007669"/>
    <property type="project" value="InterPro"/>
</dbReference>
<evidence type="ECO:0000313" key="3">
    <source>
        <dbReference type="EMBL" id="ADM89081.1"/>
    </source>
</evidence>
<dbReference type="PRINTS" id="PR00449">
    <property type="entry name" value="RASTRNSFRMNG"/>
</dbReference>
<dbReference type="SMART" id="SM00175">
    <property type="entry name" value="RAB"/>
    <property type="match status" value="1"/>
</dbReference>
<keyword evidence="1" id="KW-0547">Nucleotide-binding</keyword>
<dbReference type="PANTHER" id="PTHR47977">
    <property type="entry name" value="RAS-RELATED PROTEIN RAB"/>
    <property type="match status" value="1"/>
</dbReference>
<dbReference type="SMART" id="SM00176">
    <property type="entry name" value="RAN"/>
    <property type="match status" value="1"/>
</dbReference>
<dbReference type="SMART" id="SM00174">
    <property type="entry name" value="RHO"/>
    <property type="match status" value="1"/>
</dbReference>
<dbReference type="FunFam" id="3.40.50.300:FF:001329">
    <property type="entry name" value="Small GTP-binding protein, putative"/>
    <property type="match status" value="1"/>
</dbReference>
<dbReference type="SUPFAM" id="SSF52540">
    <property type="entry name" value="P-loop containing nucleoside triphosphate hydrolases"/>
    <property type="match status" value="1"/>
</dbReference>
<dbReference type="SMART" id="SM00177">
    <property type="entry name" value="ARF"/>
    <property type="match status" value="1"/>
</dbReference>
<dbReference type="PROSITE" id="PS51419">
    <property type="entry name" value="RAB"/>
    <property type="match status" value="1"/>
</dbReference>
<dbReference type="PROSITE" id="PS51421">
    <property type="entry name" value="RAS"/>
    <property type="match status" value="1"/>
</dbReference>
<dbReference type="NCBIfam" id="TIGR00231">
    <property type="entry name" value="small_GTP"/>
    <property type="match status" value="1"/>
</dbReference>
<dbReference type="AlphaFoldDB" id="E1B4V3"/>
<evidence type="ECO:0000256" key="1">
    <source>
        <dbReference type="ARBA" id="ARBA00022741"/>
    </source>
</evidence>
<sequence length="221" mass="24919">MPQHSSQKRFSSLRAAPKFKAVLLGDVGVGKSSLFLRIKDDVFDERLQSTVGIESCLKSLYVDRAEISFQIWDTAGVEKFQSLSRSYYRNTQVVLLVYSVHDSTSLQRLTKWIKDTEDHSPNAMKFLIGNKCDQEKSVSDQSAHNFAATHECADVFLTSAKTGEGIDQALVKITEQLLNSYQRPFMMESPFACDITSTYEDSISLTKDKNNNGKKDRSCCF</sequence>
<proteinExistence type="evidence at transcript level"/>
<dbReference type="SMART" id="SM00173">
    <property type="entry name" value="RAS"/>
    <property type="match status" value="1"/>
</dbReference>
<protein>
    <submittedName>
        <fullName evidence="3">Lea/Rab family small GTPase</fullName>
    </submittedName>
</protein>
<dbReference type="EMBL" id="HQ190954">
    <property type="protein sequence ID" value="ADM89081.1"/>
    <property type="molecule type" value="mRNA"/>
</dbReference>
<dbReference type="Pfam" id="PF00071">
    <property type="entry name" value="Ras"/>
    <property type="match status" value="1"/>
</dbReference>
<dbReference type="GO" id="GO:0005525">
    <property type="term" value="F:GTP binding"/>
    <property type="evidence" value="ECO:0007669"/>
    <property type="project" value="UniProtKB-KW"/>
</dbReference>
<dbReference type="InterPro" id="IPR005225">
    <property type="entry name" value="Small_GTP-bd"/>
</dbReference>
<dbReference type="InterPro" id="IPR027417">
    <property type="entry name" value="P-loop_NTPase"/>
</dbReference>
<dbReference type="InterPro" id="IPR001806">
    <property type="entry name" value="Small_GTPase"/>
</dbReference>
<dbReference type="Gene3D" id="3.40.50.300">
    <property type="entry name" value="P-loop containing nucleotide triphosphate hydrolases"/>
    <property type="match status" value="1"/>
</dbReference>